<proteinExistence type="predicted"/>
<evidence type="ECO:0000313" key="3">
    <source>
        <dbReference type="Proteomes" id="UP000318103"/>
    </source>
</evidence>
<keyword evidence="3" id="KW-1185">Reference proteome</keyword>
<dbReference type="AlphaFoldDB" id="A0A542SY52"/>
<feature type="region of interest" description="Disordered" evidence="1">
    <location>
        <begin position="1"/>
        <end position="38"/>
    </location>
</feature>
<dbReference type="Proteomes" id="UP000318103">
    <property type="component" value="Unassembled WGS sequence"/>
</dbReference>
<comment type="caution">
    <text evidence="2">The sequence shown here is derived from an EMBL/GenBank/DDBJ whole genome shotgun (WGS) entry which is preliminary data.</text>
</comment>
<organism evidence="2 3">
    <name type="scientific">Streptomyces puniciscabiei</name>
    <dbReference type="NCBI Taxonomy" id="164348"/>
    <lineage>
        <taxon>Bacteria</taxon>
        <taxon>Bacillati</taxon>
        <taxon>Actinomycetota</taxon>
        <taxon>Actinomycetes</taxon>
        <taxon>Kitasatosporales</taxon>
        <taxon>Streptomycetaceae</taxon>
        <taxon>Streptomyces</taxon>
    </lineage>
</organism>
<accession>A0A542SY52</accession>
<evidence type="ECO:0000313" key="2">
    <source>
        <dbReference type="EMBL" id="TQK79534.1"/>
    </source>
</evidence>
<dbReference type="OrthoDB" id="9916284at2"/>
<name>A0A542SY52_9ACTN</name>
<evidence type="ECO:0000256" key="1">
    <source>
        <dbReference type="SAM" id="MobiDB-lite"/>
    </source>
</evidence>
<reference evidence="2 3" key="1">
    <citation type="submission" date="2019-06" db="EMBL/GenBank/DDBJ databases">
        <title>Sequencing the genomes of 1000 actinobacteria strains.</title>
        <authorList>
            <person name="Klenk H.-P."/>
        </authorList>
    </citation>
    <scope>NUCLEOTIDE SEQUENCE [LARGE SCALE GENOMIC DNA]</scope>
    <source>
        <strain evidence="2 3">DSM 41929</strain>
    </source>
</reference>
<sequence>MSSVEEPRSEVRGRLRAAPTGEPAVLPGRDGPGRGAQADTQRLVHEWDLAAAGRACAGRPGEYGGRAASAPAPPDHAGGFDVLRMPDGIAAAGPTGGQRLFPISRADADCADANRAGSVRTRRTTTAERVLGLPKEARP</sequence>
<feature type="region of interest" description="Disordered" evidence="1">
    <location>
        <begin position="115"/>
        <end position="139"/>
    </location>
</feature>
<protein>
    <submittedName>
        <fullName evidence="2">Uncharacterized protein</fullName>
    </submittedName>
</protein>
<feature type="region of interest" description="Disordered" evidence="1">
    <location>
        <begin position="59"/>
        <end position="79"/>
    </location>
</feature>
<feature type="compositionally biased region" description="Basic and acidic residues" evidence="1">
    <location>
        <begin position="1"/>
        <end position="13"/>
    </location>
</feature>
<dbReference type="EMBL" id="VFNX01000005">
    <property type="protein sequence ID" value="TQK79534.1"/>
    <property type="molecule type" value="Genomic_DNA"/>
</dbReference>
<dbReference type="RefSeq" id="WP_055709150.1">
    <property type="nucleotide sequence ID" value="NZ_JBPJFI010000001.1"/>
</dbReference>
<gene>
    <name evidence="2" type="ORF">FB563_7870</name>
</gene>